<comment type="subcellular location">
    <subcellularLocation>
        <location evidence="1">Membrane</location>
        <topology evidence="1">Multi-pass membrane protein</topology>
    </subcellularLocation>
</comment>
<dbReference type="GO" id="GO:0016020">
    <property type="term" value="C:membrane"/>
    <property type="evidence" value="ECO:0007669"/>
    <property type="project" value="UniProtKB-SubCell"/>
</dbReference>
<dbReference type="PROSITE" id="PS00216">
    <property type="entry name" value="SUGAR_TRANSPORT_1"/>
    <property type="match status" value="1"/>
</dbReference>
<dbReference type="PROSITE" id="PS50850">
    <property type="entry name" value="MFS"/>
    <property type="match status" value="1"/>
</dbReference>
<feature type="domain" description="Major facilitator superfamily (MFS) profile" evidence="7">
    <location>
        <begin position="30"/>
        <end position="470"/>
    </location>
</feature>
<dbReference type="InterPro" id="IPR020846">
    <property type="entry name" value="MFS_dom"/>
</dbReference>
<dbReference type="Pfam" id="PF00083">
    <property type="entry name" value="Sugar_tr"/>
    <property type="match status" value="1"/>
</dbReference>
<feature type="transmembrane region" description="Helical" evidence="6">
    <location>
        <begin position="448"/>
        <end position="470"/>
    </location>
</feature>
<evidence type="ECO:0000313" key="8">
    <source>
        <dbReference type="EMBL" id="KAK9796270.1"/>
    </source>
</evidence>
<name>A0AAW1NRG6_9CHLO</name>
<comment type="caution">
    <text evidence="8">The sequence shown here is derived from an EMBL/GenBank/DDBJ whole genome shotgun (WGS) entry which is preliminary data.</text>
</comment>
<feature type="transmembrane region" description="Helical" evidence="6">
    <location>
        <begin position="79"/>
        <end position="96"/>
    </location>
</feature>
<dbReference type="AlphaFoldDB" id="A0AAW1NRG6"/>
<evidence type="ECO:0000256" key="1">
    <source>
        <dbReference type="ARBA" id="ARBA00004141"/>
    </source>
</evidence>
<keyword evidence="2 6" id="KW-0812">Transmembrane</keyword>
<feature type="transmembrane region" description="Helical" evidence="6">
    <location>
        <begin position="211"/>
        <end position="232"/>
    </location>
</feature>
<keyword evidence="3 6" id="KW-1133">Transmembrane helix</keyword>
<evidence type="ECO:0000256" key="3">
    <source>
        <dbReference type="ARBA" id="ARBA00022989"/>
    </source>
</evidence>
<evidence type="ECO:0000256" key="5">
    <source>
        <dbReference type="SAM" id="MobiDB-lite"/>
    </source>
</evidence>
<feature type="transmembrane region" description="Helical" evidence="6">
    <location>
        <begin position="24"/>
        <end position="46"/>
    </location>
</feature>
<dbReference type="InterPro" id="IPR005829">
    <property type="entry name" value="Sugar_transporter_CS"/>
</dbReference>
<sequence>MTEATLSEDSKPAKKATRAPPLRLLKWIAAFAIPGLGMFNEAYYIFSVGNVKPIWTAEYPDCWVTNQTCKANLLKGLDYSQVAGLFVGMVLMGLIVDRIGRRASSIGLASAMFVGAILLTVATAPNPRGIFIFLIAVQAFFGMAVGGEFPVAASSAAERAEASEKLRTKRGQTVVLVFSMQAWGNILNLVVLIACIAGLNQGGPDFNPARLGLTWRISYGVGIGPICLMLYYRFARLKESAVWAKDKAGKKERKVEEGLANPNAVQKRKADKFRLALKVYGWRLLGTSLGWAAWDWYYYGQKLFQSEFIGVLHPGSNLLTNLEYNLLNSAVSAVGIYAAAFTIDLAWLGRKNMQAMGFFMIFVLFLISGAAYTSLISSPGGLKGFQFLYYFSSFWGQFGPNATTFILAAELFPTEFRGRFHGISAAVGKLGALAADVILGQVSDRLKFYLSAAGGGVGLLVTLLFVADVTTLNLNEADRRWEAISSGHPEAYTGEALEWKNLSWLERWQGLHKQAAKSQPTAAVNGNVNGLQADGEIAEANQNGMADSASTTKGQQAAPSKQDQLAGSDRKQNGAAPENDEVQNTA</sequence>
<dbReference type="InterPro" id="IPR005828">
    <property type="entry name" value="MFS_sugar_transport-like"/>
</dbReference>
<accession>A0AAW1NRG6</accession>
<feature type="transmembrane region" description="Helical" evidence="6">
    <location>
        <begin position="103"/>
        <end position="124"/>
    </location>
</feature>
<dbReference type="SUPFAM" id="SSF103473">
    <property type="entry name" value="MFS general substrate transporter"/>
    <property type="match status" value="1"/>
</dbReference>
<evidence type="ECO:0000259" key="7">
    <source>
        <dbReference type="PROSITE" id="PS50850"/>
    </source>
</evidence>
<feature type="transmembrane region" description="Helical" evidence="6">
    <location>
        <begin position="326"/>
        <end position="348"/>
    </location>
</feature>
<feature type="compositionally biased region" description="Polar residues" evidence="5">
    <location>
        <begin position="541"/>
        <end position="565"/>
    </location>
</feature>
<feature type="transmembrane region" description="Helical" evidence="6">
    <location>
        <begin position="355"/>
        <end position="375"/>
    </location>
</feature>
<dbReference type="GO" id="GO:0022857">
    <property type="term" value="F:transmembrane transporter activity"/>
    <property type="evidence" value="ECO:0007669"/>
    <property type="project" value="InterPro"/>
</dbReference>
<dbReference type="InterPro" id="IPR036259">
    <property type="entry name" value="MFS_trans_sf"/>
</dbReference>
<feature type="transmembrane region" description="Helical" evidence="6">
    <location>
        <begin position="130"/>
        <end position="153"/>
    </location>
</feature>
<feature type="transmembrane region" description="Helical" evidence="6">
    <location>
        <begin position="387"/>
        <end position="408"/>
    </location>
</feature>
<proteinExistence type="predicted"/>
<evidence type="ECO:0000313" key="9">
    <source>
        <dbReference type="Proteomes" id="UP001465755"/>
    </source>
</evidence>
<evidence type="ECO:0000256" key="4">
    <source>
        <dbReference type="ARBA" id="ARBA00023136"/>
    </source>
</evidence>
<protein>
    <recommendedName>
        <fullName evidence="7">Major facilitator superfamily (MFS) profile domain-containing protein</fullName>
    </recommendedName>
</protein>
<organism evidence="8 9">
    <name type="scientific">Symbiochloris irregularis</name>
    <dbReference type="NCBI Taxonomy" id="706552"/>
    <lineage>
        <taxon>Eukaryota</taxon>
        <taxon>Viridiplantae</taxon>
        <taxon>Chlorophyta</taxon>
        <taxon>core chlorophytes</taxon>
        <taxon>Trebouxiophyceae</taxon>
        <taxon>Trebouxiales</taxon>
        <taxon>Trebouxiaceae</taxon>
        <taxon>Symbiochloris</taxon>
    </lineage>
</organism>
<dbReference type="Gene3D" id="1.20.1250.20">
    <property type="entry name" value="MFS general substrate transporter like domains"/>
    <property type="match status" value="1"/>
</dbReference>
<feature type="region of interest" description="Disordered" evidence="5">
    <location>
        <begin position="541"/>
        <end position="586"/>
    </location>
</feature>
<gene>
    <name evidence="8" type="ORF">WJX73_010488</name>
</gene>
<dbReference type="PANTHER" id="PTHR24064">
    <property type="entry name" value="SOLUTE CARRIER FAMILY 22 MEMBER"/>
    <property type="match status" value="1"/>
</dbReference>
<reference evidence="8 9" key="1">
    <citation type="journal article" date="2024" name="Nat. Commun.">
        <title>Phylogenomics reveals the evolutionary origins of lichenization in chlorophyte algae.</title>
        <authorList>
            <person name="Puginier C."/>
            <person name="Libourel C."/>
            <person name="Otte J."/>
            <person name="Skaloud P."/>
            <person name="Haon M."/>
            <person name="Grisel S."/>
            <person name="Petersen M."/>
            <person name="Berrin J.G."/>
            <person name="Delaux P.M."/>
            <person name="Dal Grande F."/>
            <person name="Keller J."/>
        </authorList>
    </citation>
    <scope>NUCLEOTIDE SEQUENCE [LARGE SCALE GENOMIC DNA]</scope>
    <source>
        <strain evidence="8 9">SAG 2036</strain>
    </source>
</reference>
<evidence type="ECO:0000256" key="2">
    <source>
        <dbReference type="ARBA" id="ARBA00022692"/>
    </source>
</evidence>
<keyword evidence="4 6" id="KW-0472">Membrane</keyword>
<feature type="transmembrane region" description="Helical" evidence="6">
    <location>
        <begin position="174"/>
        <end position="199"/>
    </location>
</feature>
<dbReference type="Proteomes" id="UP001465755">
    <property type="component" value="Unassembled WGS sequence"/>
</dbReference>
<keyword evidence="9" id="KW-1185">Reference proteome</keyword>
<feature type="transmembrane region" description="Helical" evidence="6">
    <location>
        <begin position="275"/>
        <end position="294"/>
    </location>
</feature>
<dbReference type="EMBL" id="JALJOQ010000118">
    <property type="protein sequence ID" value="KAK9796270.1"/>
    <property type="molecule type" value="Genomic_DNA"/>
</dbReference>
<evidence type="ECO:0000256" key="6">
    <source>
        <dbReference type="SAM" id="Phobius"/>
    </source>
</evidence>